<reference evidence="1" key="2">
    <citation type="journal article" date="2010" name="Appl. Environ. Microbiol.">
        <title>Comparative analysis of acidobacterial genomic fragments from terrestrial and aquatic metagenomic libraries, with emphasis on acidobacteria subdivision 6.</title>
        <authorList>
            <person name="Kielak A.M."/>
            <person name="van Veen J.A."/>
            <person name="Kowalchuk G.A."/>
        </authorList>
    </citation>
    <scope>NUCLEOTIDE SEQUENCE</scope>
</reference>
<name>E3T6D8_9BACT</name>
<proteinExistence type="predicted"/>
<accession>E3T6D8</accession>
<sequence length="59" mass="6489">MYNVWRFSNTVRNSLDPGGYGWDVIPCAAMSGHIVMFKFTARGLDLLQGNIPEDTGVAV</sequence>
<reference evidence="1" key="1">
    <citation type="submission" date="2009-12" db="EMBL/GenBank/DDBJ databases">
        <authorList>
            <person name="Kielak A."/>
            <person name="van Veen J.A."/>
            <person name="Kowalchuk G.A."/>
        </authorList>
    </citation>
    <scope>NUCLEOTIDE SEQUENCE</scope>
</reference>
<organism evidence="1">
    <name type="scientific">uncultured bacterium 246</name>
    <dbReference type="NCBI Taxonomy" id="698384"/>
    <lineage>
        <taxon>Bacteria</taxon>
        <taxon>environmental samples</taxon>
    </lineage>
</organism>
<dbReference type="AlphaFoldDB" id="E3T6D8"/>
<evidence type="ECO:0000313" key="1">
    <source>
        <dbReference type="EMBL" id="ADC35882.1"/>
    </source>
</evidence>
<dbReference type="EMBL" id="GU260703">
    <property type="protein sequence ID" value="ADC35882.1"/>
    <property type="molecule type" value="Genomic_DNA"/>
</dbReference>
<protein>
    <submittedName>
        <fullName evidence="1">Uncharacterized protein</fullName>
    </submittedName>
</protein>